<reference evidence="1 2" key="1">
    <citation type="journal article" date="2021" name="Elife">
        <title>Chloroplast acquisition without the gene transfer in kleptoplastic sea slugs, Plakobranchus ocellatus.</title>
        <authorList>
            <person name="Maeda T."/>
            <person name="Takahashi S."/>
            <person name="Yoshida T."/>
            <person name="Shimamura S."/>
            <person name="Takaki Y."/>
            <person name="Nagai Y."/>
            <person name="Toyoda A."/>
            <person name="Suzuki Y."/>
            <person name="Arimoto A."/>
            <person name="Ishii H."/>
            <person name="Satoh N."/>
            <person name="Nishiyama T."/>
            <person name="Hasebe M."/>
            <person name="Maruyama T."/>
            <person name="Minagawa J."/>
            <person name="Obokata J."/>
            <person name="Shigenobu S."/>
        </authorList>
    </citation>
    <scope>NUCLEOTIDE SEQUENCE [LARGE SCALE GENOMIC DNA]</scope>
</reference>
<protein>
    <recommendedName>
        <fullName evidence="3">Reverse transcriptase zinc-binding domain-containing protein</fullName>
    </recommendedName>
</protein>
<gene>
    <name evidence="1" type="ORF">PoB_001178500</name>
</gene>
<comment type="caution">
    <text evidence="1">The sequence shown here is derived from an EMBL/GenBank/DDBJ whole genome shotgun (WGS) entry which is preliminary data.</text>
</comment>
<evidence type="ECO:0008006" key="3">
    <source>
        <dbReference type="Google" id="ProtNLM"/>
    </source>
</evidence>
<evidence type="ECO:0000313" key="2">
    <source>
        <dbReference type="Proteomes" id="UP000735302"/>
    </source>
</evidence>
<sequence length="146" mass="16560">MPQPQKPLTLSDARSVLQRGTAKLWGATQLSNDERFPRFYEAYKAGDYLQGLPRSDAVQIFRARVRHTLLLADRARHGWSATTACRLCGEREKTISHVLSECREVVGDRPRGWPAVPVNVILWCGDRVAISTAAKIMRIFLRRAMQ</sequence>
<name>A0AAV3YQ54_9GAST</name>
<dbReference type="EMBL" id="BLXT01001404">
    <property type="protein sequence ID" value="GFN85279.1"/>
    <property type="molecule type" value="Genomic_DNA"/>
</dbReference>
<organism evidence="1 2">
    <name type="scientific">Plakobranchus ocellatus</name>
    <dbReference type="NCBI Taxonomy" id="259542"/>
    <lineage>
        <taxon>Eukaryota</taxon>
        <taxon>Metazoa</taxon>
        <taxon>Spiralia</taxon>
        <taxon>Lophotrochozoa</taxon>
        <taxon>Mollusca</taxon>
        <taxon>Gastropoda</taxon>
        <taxon>Heterobranchia</taxon>
        <taxon>Euthyneura</taxon>
        <taxon>Panpulmonata</taxon>
        <taxon>Sacoglossa</taxon>
        <taxon>Placobranchoidea</taxon>
        <taxon>Plakobranchidae</taxon>
        <taxon>Plakobranchus</taxon>
    </lineage>
</organism>
<dbReference type="AlphaFoldDB" id="A0AAV3YQ54"/>
<dbReference type="Proteomes" id="UP000735302">
    <property type="component" value="Unassembled WGS sequence"/>
</dbReference>
<proteinExistence type="predicted"/>
<evidence type="ECO:0000313" key="1">
    <source>
        <dbReference type="EMBL" id="GFN85279.1"/>
    </source>
</evidence>
<accession>A0AAV3YQ54</accession>
<keyword evidence="2" id="KW-1185">Reference proteome</keyword>